<dbReference type="RefSeq" id="WP_241486757.1">
    <property type="nucleotide sequence ID" value="NZ_AWFK01000012.1"/>
</dbReference>
<dbReference type="AlphaFoldDB" id="A0AB34T8L0"/>
<gene>
    <name evidence="1" type="ORF">BAAM0483_07545</name>
</gene>
<organism evidence="1 2">
    <name type="scientific">Bifidobacterium animalis subsp. animalis MCC 0483</name>
    <dbReference type="NCBI Taxonomy" id="1365955"/>
    <lineage>
        <taxon>Bacteria</taxon>
        <taxon>Bacillati</taxon>
        <taxon>Actinomycetota</taxon>
        <taxon>Actinomycetes</taxon>
        <taxon>Bifidobacteriales</taxon>
        <taxon>Bifidobacteriaceae</taxon>
        <taxon>Bifidobacterium</taxon>
    </lineage>
</organism>
<evidence type="ECO:0000313" key="1">
    <source>
        <dbReference type="EMBL" id="KOA48756.1"/>
    </source>
</evidence>
<name>A0AB34T8L0_9BIFI</name>
<dbReference type="EMBL" id="AWFK01000012">
    <property type="protein sequence ID" value="KOA48756.1"/>
    <property type="molecule type" value="Genomic_DNA"/>
</dbReference>
<comment type="caution">
    <text evidence="1">The sequence shown here is derived from an EMBL/GenBank/DDBJ whole genome shotgun (WGS) entry which is preliminary data.</text>
</comment>
<reference evidence="1 2" key="1">
    <citation type="journal article" date="2015" name="Int J Genomics">
        <title>Comparative Genomics Revealed Genetic Diversity and Species/Strain-Level Differences in Carbohydrate Metabolism of Three Probiotic Bifidobacterial Species.</title>
        <authorList>
            <person name="Odamaki T."/>
            <person name="Horigome A."/>
            <person name="Sugahara H."/>
            <person name="Hashikura N."/>
            <person name="Minami J."/>
            <person name="Xiao J.Z."/>
            <person name="Abe F."/>
        </authorList>
    </citation>
    <scope>NUCLEOTIDE SEQUENCE [LARGE SCALE GENOMIC DNA]</scope>
    <source>
        <strain evidence="1 2">MCC 0483</strain>
    </source>
</reference>
<dbReference type="Proteomes" id="UP000037239">
    <property type="component" value="Unassembled WGS sequence"/>
</dbReference>
<sequence length="185" mass="21287">MLNNRQYGESQKKVLRTALQYDGKIPYAAYRTAWESYKQCLVERGYTKPPQNQSNGVYFTPTYVSSEGLSDAQSRKLDEDIDECKDLHVSAIDLVYRTQLGNPEFYGDPEVALIDCLHRGNLTPTDYTINKYRQQFEEYRNDTKVGSVPDDWFNFDLNDSAVLTCLASNKSPLLQTRLEAWKPFG</sequence>
<proteinExistence type="predicted"/>
<accession>A0AB34T8L0</accession>
<protein>
    <submittedName>
        <fullName evidence="1">Uncharacterized protein</fullName>
    </submittedName>
</protein>
<evidence type="ECO:0000313" key="2">
    <source>
        <dbReference type="Proteomes" id="UP000037239"/>
    </source>
</evidence>